<comment type="caution">
    <text evidence="2">The sequence shown here is derived from an EMBL/GenBank/DDBJ whole genome shotgun (WGS) entry which is preliminary data.</text>
</comment>
<keyword evidence="3" id="KW-1185">Reference proteome</keyword>
<sequence>MANIRIPLAEIELSRIKAQLDGLSQRRTETQRIIDDMQRLKDAMDLEAQELELEMRELEMQLVPANWLPNEILSRIFVMVNEYDLDTIVEAPSTDANQPVILSHVCSRWRQLALAQRELWNLIHLRAARYRGPLGLRHALSAYVERSGGLPLDVVFVAPPHMEAIVEVRLINRLIELVNKPPSQMKSLVVRCENELAMTDVFQKLDLRSADFRPSLEHLDLALASTSATSSVLGIDLQSREAATLLKSTLANLRLERVQMRFLPSWTFASLRCLRLAYPQTTRADVRRALRMSDLRAALACAGQLEQLCLSDAVPVFDVSPDRYNELLALQHVRHFEWSYPRFDDVQRLLCFFDFPSLTELDISVVPSIPVETWIVGSTTTQWVQPVGNNTVLLPDLQTLTLTCLDNSTCTLRQCVLSKLRRLEFIGGTARLDYVLRDPRLPHLTHLLFADVNVDSGNAGALLGYVPQLESLTLERVTHVDALLLALRKTSDALVQDALGNFVQLRSMPCPQLVEIILWCCSDVTAGVLIETVRCRNEEVPEANSTPYKFGRPTAGRLVKQIPGKRSDVVTQRPCKITSVRVEGCRGVIPRSSAVSTLLDLGVQDATVVCGDEEAE</sequence>
<dbReference type="STRING" id="97359.A0A550BUS1"/>
<dbReference type="Gene3D" id="1.20.1280.50">
    <property type="match status" value="1"/>
</dbReference>
<dbReference type="Proteomes" id="UP000320762">
    <property type="component" value="Unassembled WGS sequence"/>
</dbReference>
<dbReference type="InterPro" id="IPR032675">
    <property type="entry name" value="LRR_dom_sf"/>
</dbReference>
<proteinExistence type="predicted"/>
<feature type="coiled-coil region" evidence="1">
    <location>
        <begin position="34"/>
        <end position="61"/>
    </location>
</feature>
<accession>A0A550BUS1</accession>
<gene>
    <name evidence="2" type="ORF">BD626DRAFT_635910</name>
</gene>
<dbReference type="EMBL" id="VDMD01000075">
    <property type="protein sequence ID" value="TRM56289.1"/>
    <property type="molecule type" value="Genomic_DNA"/>
</dbReference>
<dbReference type="PANTHER" id="PTHR38926:SF72">
    <property type="entry name" value="IM:7136021-RELATED"/>
    <property type="match status" value="1"/>
</dbReference>
<dbReference type="AlphaFoldDB" id="A0A550BUS1"/>
<name>A0A550BUS1_9AGAR</name>
<protein>
    <submittedName>
        <fullName evidence="2">Uncharacterized protein</fullName>
    </submittedName>
</protein>
<evidence type="ECO:0000256" key="1">
    <source>
        <dbReference type="SAM" id="Coils"/>
    </source>
</evidence>
<dbReference type="PANTHER" id="PTHR38926">
    <property type="entry name" value="F-BOX DOMAIN CONTAINING PROTEIN, EXPRESSED"/>
    <property type="match status" value="1"/>
</dbReference>
<reference evidence="2 3" key="1">
    <citation type="journal article" date="2019" name="New Phytol.">
        <title>Comparative genomics reveals unique wood-decay strategies and fruiting body development in the Schizophyllaceae.</title>
        <authorList>
            <person name="Almasi E."/>
            <person name="Sahu N."/>
            <person name="Krizsan K."/>
            <person name="Balint B."/>
            <person name="Kovacs G.M."/>
            <person name="Kiss B."/>
            <person name="Cseklye J."/>
            <person name="Drula E."/>
            <person name="Henrissat B."/>
            <person name="Nagy I."/>
            <person name="Chovatia M."/>
            <person name="Adam C."/>
            <person name="LaButti K."/>
            <person name="Lipzen A."/>
            <person name="Riley R."/>
            <person name="Grigoriev I.V."/>
            <person name="Nagy L.G."/>
        </authorList>
    </citation>
    <scope>NUCLEOTIDE SEQUENCE [LARGE SCALE GENOMIC DNA]</scope>
    <source>
        <strain evidence="2 3">NL-1724</strain>
    </source>
</reference>
<dbReference type="SUPFAM" id="SSF52047">
    <property type="entry name" value="RNI-like"/>
    <property type="match status" value="1"/>
</dbReference>
<dbReference type="Gene3D" id="3.80.10.10">
    <property type="entry name" value="Ribonuclease Inhibitor"/>
    <property type="match status" value="1"/>
</dbReference>
<evidence type="ECO:0000313" key="3">
    <source>
        <dbReference type="Proteomes" id="UP000320762"/>
    </source>
</evidence>
<evidence type="ECO:0000313" key="2">
    <source>
        <dbReference type="EMBL" id="TRM56289.1"/>
    </source>
</evidence>
<dbReference type="OrthoDB" id="3027018at2759"/>
<organism evidence="2 3">
    <name type="scientific">Schizophyllum amplum</name>
    <dbReference type="NCBI Taxonomy" id="97359"/>
    <lineage>
        <taxon>Eukaryota</taxon>
        <taxon>Fungi</taxon>
        <taxon>Dikarya</taxon>
        <taxon>Basidiomycota</taxon>
        <taxon>Agaricomycotina</taxon>
        <taxon>Agaricomycetes</taxon>
        <taxon>Agaricomycetidae</taxon>
        <taxon>Agaricales</taxon>
        <taxon>Schizophyllaceae</taxon>
        <taxon>Schizophyllum</taxon>
    </lineage>
</organism>
<keyword evidence="1" id="KW-0175">Coiled coil</keyword>